<feature type="compositionally biased region" description="Basic and acidic residues" evidence="1">
    <location>
        <begin position="24"/>
        <end position="33"/>
    </location>
</feature>
<evidence type="ECO:0000313" key="3">
    <source>
        <dbReference type="EMBL" id="PYD48889.1"/>
    </source>
</evidence>
<dbReference type="Pfam" id="PF02602">
    <property type="entry name" value="HEM4"/>
    <property type="match status" value="1"/>
</dbReference>
<dbReference type="InterPro" id="IPR003754">
    <property type="entry name" value="4pyrrol_synth_uPrphyn_synth"/>
</dbReference>
<protein>
    <submittedName>
        <fullName evidence="3">Uroporphyrinogen-III synthase</fullName>
    </submittedName>
</protein>
<name>A0ABX5P781_9PROT</name>
<dbReference type="PANTHER" id="PTHR12390:SF0">
    <property type="entry name" value="UROPORPHYRINOGEN-III SYNTHASE"/>
    <property type="match status" value="1"/>
</dbReference>
<gene>
    <name evidence="3" type="ORF">C3920_02655</name>
</gene>
<dbReference type="CDD" id="cd06578">
    <property type="entry name" value="HemD"/>
    <property type="match status" value="1"/>
</dbReference>
<proteinExistence type="predicted"/>
<dbReference type="Proteomes" id="UP000248116">
    <property type="component" value="Unassembled WGS sequence"/>
</dbReference>
<keyword evidence="4" id="KW-1185">Reference proteome</keyword>
<organism evidence="3 4">
    <name type="scientific">Novacetimonas pomaceti</name>
    <dbReference type="NCBI Taxonomy" id="2021998"/>
    <lineage>
        <taxon>Bacteria</taxon>
        <taxon>Pseudomonadati</taxon>
        <taxon>Pseudomonadota</taxon>
        <taxon>Alphaproteobacteria</taxon>
        <taxon>Acetobacterales</taxon>
        <taxon>Acetobacteraceae</taxon>
        <taxon>Novacetimonas</taxon>
    </lineage>
</organism>
<evidence type="ECO:0000259" key="2">
    <source>
        <dbReference type="Pfam" id="PF02602"/>
    </source>
</evidence>
<sequence length="279" mass="29418">MPRDWAARWVAACGPTARRTSLSNREHPTHDTPARPTGGRVAVLVTRPPPGLAETMEAVGARGWLPVASPMLDIVALPLLFAPAPRPQAIILTSGQAVGAIVRPDLLDVPCYAVGAATARRARDAGFIHVEMADEGTADGLGRMVAHDLSPAAGALLLAVGRGYGMELAGMLRDAGFRVRRRSVYRVMARGRLPARVAAMIGDRADAVMFFSPRTAQAFMAALTASQRAMLRQVRAIVISERTAAVLEMGEWRSVGVASTPDSAGMLACLGNGPLDPVT</sequence>
<dbReference type="InterPro" id="IPR039793">
    <property type="entry name" value="UROS/Hem4"/>
</dbReference>
<dbReference type="PANTHER" id="PTHR12390">
    <property type="entry name" value="UROPORPHYRINOGEN III SYNTHASE"/>
    <property type="match status" value="1"/>
</dbReference>
<evidence type="ECO:0000313" key="4">
    <source>
        <dbReference type="Proteomes" id="UP000248116"/>
    </source>
</evidence>
<accession>A0ABX5P781</accession>
<reference evidence="3 4" key="1">
    <citation type="submission" date="2018-02" db="EMBL/GenBank/DDBJ databases">
        <authorList>
            <person name="Skraban J."/>
            <person name="Trcek J."/>
        </authorList>
    </citation>
    <scope>NUCLEOTIDE SEQUENCE [LARGE SCALE GENOMIC DNA]</scope>
    <source>
        <strain evidence="3 4">AV446</strain>
    </source>
</reference>
<feature type="region of interest" description="Disordered" evidence="1">
    <location>
        <begin position="17"/>
        <end position="38"/>
    </location>
</feature>
<dbReference type="Gene3D" id="3.40.50.10090">
    <property type="match status" value="2"/>
</dbReference>
<feature type="domain" description="Tetrapyrrole biosynthesis uroporphyrinogen III synthase" evidence="2">
    <location>
        <begin position="56"/>
        <end position="267"/>
    </location>
</feature>
<evidence type="ECO:0000256" key="1">
    <source>
        <dbReference type="SAM" id="MobiDB-lite"/>
    </source>
</evidence>
<dbReference type="SUPFAM" id="SSF69618">
    <property type="entry name" value="HemD-like"/>
    <property type="match status" value="1"/>
</dbReference>
<dbReference type="InterPro" id="IPR036108">
    <property type="entry name" value="4pyrrol_syn_uPrphyn_synt_sf"/>
</dbReference>
<dbReference type="EMBL" id="PRCW01000022">
    <property type="protein sequence ID" value="PYD48889.1"/>
    <property type="molecule type" value="Genomic_DNA"/>
</dbReference>
<comment type="caution">
    <text evidence="3">The sequence shown here is derived from an EMBL/GenBank/DDBJ whole genome shotgun (WGS) entry which is preliminary data.</text>
</comment>